<dbReference type="RefSeq" id="WP_129067746.1">
    <property type="nucleotide sequence ID" value="NZ_RDFA01000001.1"/>
</dbReference>
<keyword evidence="1" id="KW-1133">Transmembrane helix</keyword>
<evidence type="ECO:0000313" key="2">
    <source>
        <dbReference type="EMBL" id="RXK51892.1"/>
    </source>
</evidence>
<evidence type="ECO:0008006" key="4">
    <source>
        <dbReference type="Google" id="ProtNLM"/>
    </source>
</evidence>
<reference evidence="2 3" key="1">
    <citation type="submission" date="2019-01" db="EMBL/GenBank/DDBJ databases">
        <title>Halorientalis sp. F13-25 a new haloarchaeum isolated from hypersaline water.</title>
        <authorList>
            <person name="Ana D.-V."/>
            <person name="Cristina S.-P."/>
            <person name="Antonio V."/>
        </authorList>
    </citation>
    <scope>NUCLEOTIDE SEQUENCE [LARGE SCALE GENOMIC DNA]</scope>
    <source>
        <strain evidence="2 3">F13-25</strain>
    </source>
</reference>
<organism evidence="2 3">
    <name type="scientific">Halorientalis pallida</name>
    <dbReference type="NCBI Taxonomy" id="2479928"/>
    <lineage>
        <taxon>Archaea</taxon>
        <taxon>Methanobacteriati</taxon>
        <taxon>Methanobacteriota</taxon>
        <taxon>Stenosarchaea group</taxon>
        <taxon>Halobacteria</taxon>
        <taxon>Halobacteriales</taxon>
        <taxon>Haloarculaceae</taxon>
        <taxon>Halorientalis</taxon>
    </lineage>
</organism>
<feature type="transmembrane region" description="Helical" evidence="1">
    <location>
        <begin position="33"/>
        <end position="54"/>
    </location>
</feature>
<dbReference type="EMBL" id="RDFA01000001">
    <property type="protein sequence ID" value="RXK51892.1"/>
    <property type="molecule type" value="Genomic_DNA"/>
</dbReference>
<evidence type="ECO:0000256" key="1">
    <source>
        <dbReference type="SAM" id="Phobius"/>
    </source>
</evidence>
<protein>
    <recommendedName>
        <fullName evidence="4">PH domain-containing protein</fullName>
    </recommendedName>
</protein>
<comment type="caution">
    <text evidence="2">The sequence shown here is derived from an EMBL/GenBank/DDBJ whole genome shotgun (WGS) entry which is preliminary data.</text>
</comment>
<accession>A0A498L6H9</accession>
<gene>
    <name evidence="2" type="ORF">EAF64_04465</name>
</gene>
<keyword evidence="3" id="KW-1185">Reference proteome</keyword>
<sequence>MREPSLFALGAGGYVAGTVGTLLVLLGPTAAPLVVAAGVAVATALAVTGAVSAVSTPASVERFQSLPAQVPVVVAPVVLTAPVVTVHYGLLGPGRDVFGPGMVGVAVAFLGAVGILQAAERRYARRVEAESDVRVVLPDPSTDGPGRRGQLAGRTLGIVALALFVGSALLGDGLDTTWLFATLAGLVPLLAARQDAELVVLDAGLKQGVSIRPWRDFESYEITDDELVIRDGSWFPRAYAIPRAEIDDEDAAVAALSRYLTEE</sequence>
<dbReference type="OrthoDB" id="271870at2157"/>
<dbReference type="AlphaFoldDB" id="A0A498L6H9"/>
<proteinExistence type="predicted"/>
<feature type="transmembrane region" description="Helical" evidence="1">
    <location>
        <begin position="66"/>
        <end position="91"/>
    </location>
</feature>
<keyword evidence="1" id="KW-0472">Membrane</keyword>
<feature type="transmembrane region" description="Helical" evidence="1">
    <location>
        <begin position="7"/>
        <end position="27"/>
    </location>
</feature>
<evidence type="ECO:0000313" key="3">
    <source>
        <dbReference type="Proteomes" id="UP000289691"/>
    </source>
</evidence>
<feature type="transmembrane region" description="Helical" evidence="1">
    <location>
        <begin position="97"/>
        <end position="116"/>
    </location>
</feature>
<feature type="transmembrane region" description="Helical" evidence="1">
    <location>
        <begin position="151"/>
        <end position="170"/>
    </location>
</feature>
<dbReference type="Proteomes" id="UP000289691">
    <property type="component" value="Unassembled WGS sequence"/>
</dbReference>
<name>A0A498L6H9_9EURY</name>
<keyword evidence="1" id="KW-0812">Transmembrane</keyword>